<evidence type="ECO:0000256" key="1">
    <source>
        <dbReference type="SAM" id="Phobius"/>
    </source>
</evidence>
<organism evidence="2">
    <name type="scientific">Schlesneria paludicola</name>
    <dbReference type="NCBI Taxonomy" id="360056"/>
    <lineage>
        <taxon>Bacteria</taxon>
        <taxon>Pseudomonadati</taxon>
        <taxon>Planctomycetota</taxon>
        <taxon>Planctomycetia</taxon>
        <taxon>Planctomycetales</taxon>
        <taxon>Planctomycetaceae</taxon>
        <taxon>Schlesneria</taxon>
    </lineage>
</organism>
<reference evidence="2" key="1">
    <citation type="journal article" date="2020" name="mSystems">
        <title>Genome- and Community-Level Interaction Insights into Carbon Utilization and Element Cycling Functions of Hydrothermarchaeota in Hydrothermal Sediment.</title>
        <authorList>
            <person name="Zhou Z."/>
            <person name="Liu Y."/>
            <person name="Xu W."/>
            <person name="Pan J."/>
            <person name="Luo Z.H."/>
            <person name="Li M."/>
        </authorList>
    </citation>
    <scope>NUCLEOTIDE SEQUENCE [LARGE SCALE GENOMIC DNA]</scope>
    <source>
        <strain evidence="2">SpSt-339</strain>
    </source>
</reference>
<proteinExistence type="predicted"/>
<keyword evidence="1" id="KW-0472">Membrane</keyword>
<dbReference type="EMBL" id="DSOK01000267">
    <property type="protein sequence ID" value="HEN15686.1"/>
    <property type="molecule type" value="Genomic_DNA"/>
</dbReference>
<sequence>MNATVLKAAPPDRPSASSCTTVATPRGSFWSRHKTLINFWLDLLLLILFLTQAWLLTVVVVVFPPGDSRATIWGATAAEWLGGLFATSCVFAVAVLLHVMLHWTWICGTVATRLLGRKPGRDDGSQTLIGVALLIALLHVFGAAVLAARVYLVPAS</sequence>
<accession>A0A7C2JYG5</accession>
<name>A0A7C2JYG5_9PLAN</name>
<evidence type="ECO:0000313" key="2">
    <source>
        <dbReference type="EMBL" id="HEN15686.1"/>
    </source>
</evidence>
<gene>
    <name evidence="2" type="ORF">ENQ76_09500</name>
</gene>
<comment type="caution">
    <text evidence="2">The sequence shown here is derived from an EMBL/GenBank/DDBJ whole genome shotgun (WGS) entry which is preliminary data.</text>
</comment>
<keyword evidence="1" id="KW-1133">Transmembrane helix</keyword>
<keyword evidence="1" id="KW-0812">Transmembrane</keyword>
<dbReference type="AlphaFoldDB" id="A0A7C2JYG5"/>
<feature type="transmembrane region" description="Helical" evidence="1">
    <location>
        <begin position="39"/>
        <end position="63"/>
    </location>
</feature>
<feature type="transmembrane region" description="Helical" evidence="1">
    <location>
        <begin position="83"/>
        <end position="106"/>
    </location>
</feature>
<protein>
    <recommendedName>
        <fullName evidence="3">DUF4405 domain-containing protein</fullName>
    </recommendedName>
</protein>
<evidence type="ECO:0008006" key="3">
    <source>
        <dbReference type="Google" id="ProtNLM"/>
    </source>
</evidence>
<feature type="transmembrane region" description="Helical" evidence="1">
    <location>
        <begin position="127"/>
        <end position="152"/>
    </location>
</feature>